<dbReference type="GO" id="GO:0000166">
    <property type="term" value="F:nucleotide binding"/>
    <property type="evidence" value="ECO:0007669"/>
    <property type="project" value="InterPro"/>
</dbReference>
<accession>A0A2P5ESI1</accession>
<keyword evidence="6 9" id="KW-1133">Transmembrane helix</keyword>
<dbReference type="Pfam" id="PF13246">
    <property type="entry name" value="Cation_ATPase"/>
    <property type="match status" value="1"/>
</dbReference>
<evidence type="ECO:0000313" key="13">
    <source>
        <dbReference type="Proteomes" id="UP000237000"/>
    </source>
</evidence>
<evidence type="ECO:0000313" key="12">
    <source>
        <dbReference type="EMBL" id="PON88482.1"/>
    </source>
</evidence>
<dbReference type="SUPFAM" id="SSF56784">
    <property type="entry name" value="HAD-like"/>
    <property type="match status" value="1"/>
</dbReference>
<dbReference type="Pfam" id="PF00689">
    <property type="entry name" value="Cation_ATPase_C"/>
    <property type="match status" value="1"/>
</dbReference>
<evidence type="ECO:0000256" key="5">
    <source>
        <dbReference type="ARBA" id="ARBA00022842"/>
    </source>
</evidence>
<dbReference type="PANTHER" id="PTHR24093:SF454">
    <property type="entry name" value="CATION-TRANSPORTING P-TYPE ATPASE C-TERMINAL DOMAIN-CONTAINING PROTEIN"/>
    <property type="match status" value="1"/>
</dbReference>
<reference evidence="13" key="1">
    <citation type="submission" date="2016-06" db="EMBL/GenBank/DDBJ databases">
        <title>Parallel loss of symbiosis genes in relatives of nitrogen-fixing non-legume Parasponia.</title>
        <authorList>
            <person name="Van Velzen R."/>
            <person name="Holmer R."/>
            <person name="Bu F."/>
            <person name="Rutten L."/>
            <person name="Van Zeijl A."/>
            <person name="Liu W."/>
            <person name="Santuari L."/>
            <person name="Cao Q."/>
            <person name="Sharma T."/>
            <person name="Shen D."/>
            <person name="Roswanjaya Y."/>
            <person name="Wardhani T."/>
            <person name="Kalhor M.S."/>
            <person name="Jansen J."/>
            <person name="Van den Hoogen J."/>
            <person name="Gungor B."/>
            <person name="Hartog M."/>
            <person name="Hontelez J."/>
            <person name="Verver J."/>
            <person name="Yang W.-C."/>
            <person name="Schijlen E."/>
            <person name="Repin R."/>
            <person name="Schilthuizen M."/>
            <person name="Schranz E."/>
            <person name="Heidstra R."/>
            <person name="Miyata K."/>
            <person name="Fedorova E."/>
            <person name="Kohlen W."/>
            <person name="Bisseling T."/>
            <person name="Smit S."/>
            <person name="Geurts R."/>
        </authorList>
    </citation>
    <scope>NUCLEOTIDE SEQUENCE [LARGE SCALE GENOMIC DNA]</scope>
    <source>
        <strain evidence="13">cv. RG33-2</strain>
    </source>
</reference>
<dbReference type="AlphaFoldDB" id="A0A2P5ESI1"/>
<keyword evidence="7 9" id="KW-0472">Membrane</keyword>
<sequence>MFSSPDNAAGQTCEEAGGTGETLSGGVVIASTTDSSAGEKNSLWFRYVILSISVFISHDHQDEEEDDDDHEATPAEASAAAAAAAAAVASEQVVLDDSSSEQGHHVIDMPSCGGASDWDRLVRIVKEKDLSELQKRGGGEWALSLLQRSHFEENEDNAIDGVQEPREHWKTRSTQRKGFLCFLLQACNSCTILLLFVSAGLLFAIEIIQQGAKTGWHDGTAVLVAIVVLVASSSVRNFLHERKIVKKMKEDSDMLKFKVERNGESRRVAVSDVQVRDIVHLDKGDQVPGDGVFIRGENLKLDEVFNKEIGNKSPFLYAGSSVREGHGSMIVTSIGAETALGEIPSLLISYDGHGEKTLLQALLDKPYNYIEKFGLFMSVLMAFVALIRLLFKKHDNYNELPELKGHVTMKFLMQLFNRLFLKPQGRVSILLSTLVAFVIGVQHGMPLVMGVCLIRWKKKLDLTKADPRNLSVCGTIGLITVIFLDATGGGKLLCKKMEVEELWVGEKDISREPVSDTSQSAFNFAKLLQAINLWVNKPEISFNSNDDLPISWVKSRLGWKEELLDQEFRILQYRRSISSKKSCGVLMKKIGDQEQSLQLHWKGPASTILGMCTHFYDNSGKIQTMENDQEEKFGKVIKEMEDKGLRPIAFAFGEIAVEELKKEGLSLLAIMGLKYPCREDIKLLVATLRSDKISVKLVSEDELPIVKAIAWELGILTPGSDHGESEGEEIREMAKSDIAKMEKAIIQTTIMGDSHPKDKLLMLEHSQRNGHVVAFYGGLTASDTQALIKADVGITHEEICTKMANKFSDISIADLTLKSAIWKKSECVYHNIQKFFQLQLTTWVSGFTITLVSTMHSGDSPLTSLDLIWVNLIMCLLGGLMMVMEFKLGQELLTNYKLVDRTRSLITKFMWNNIAIQVFYQVSLLLIFQFMGNIALPNMDKDVLKTMIFNTFTLCQLFNLFNAMNLREAEVLEVVLNNYCFLVALTVVMFTQVMLVQFGRGFLSRGRLNVQLWVLCLFFAAFSVAFEWLIKKLLTLIPSSCSSLLSSANSYFGLSNG</sequence>
<dbReference type="InterPro" id="IPR008250">
    <property type="entry name" value="ATPase_P-typ_transduc_dom_A_sf"/>
</dbReference>
<feature type="transmembrane region" description="Helical" evidence="9">
    <location>
        <begin position="1010"/>
        <end position="1030"/>
    </location>
</feature>
<dbReference type="InterPro" id="IPR023298">
    <property type="entry name" value="ATPase_P-typ_TM_dom_sf"/>
</dbReference>
<feature type="transmembrane region" description="Helical" evidence="9">
    <location>
        <begin position="429"/>
        <end position="454"/>
    </location>
</feature>
<feature type="domain" description="P-type ATPase A" evidence="10">
    <location>
        <begin position="258"/>
        <end position="346"/>
    </location>
</feature>
<evidence type="ECO:0000259" key="10">
    <source>
        <dbReference type="Pfam" id="PF00122"/>
    </source>
</evidence>
<feature type="transmembrane region" description="Helical" evidence="9">
    <location>
        <begin position="835"/>
        <end position="855"/>
    </location>
</feature>
<dbReference type="SUPFAM" id="SSF81665">
    <property type="entry name" value="Calcium ATPase, transmembrane domain M"/>
    <property type="match status" value="1"/>
</dbReference>
<feature type="compositionally biased region" description="Polar residues" evidence="8">
    <location>
        <begin position="1"/>
        <end position="10"/>
    </location>
</feature>
<feature type="region of interest" description="Disordered" evidence="8">
    <location>
        <begin position="1"/>
        <end position="22"/>
    </location>
</feature>
<dbReference type="Gene3D" id="3.40.1110.10">
    <property type="entry name" value="Calcium-transporting ATPase, cytoplasmic domain N"/>
    <property type="match status" value="1"/>
</dbReference>
<dbReference type="GO" id="GO:0005886">
    <property type="term" value="C:plasma membrane"/>
    <property type="evidence" value="ECO:0007669"/>
    <property type="project" value="TreeGrafter"/>
</dbReference>
<dbReference type="SUPFAM" id="SSF81653">
    <property type="entry name" value="Calcium ATPase, transduction domain A"/>
    <property type="match status" value="1"/>
</dbReference>
<dbReference type="InterPro" id="IPR036412">
    <property type="entry name" value="HAD-like_sf"/>
</dbReference>
<dbReference type="InParanoid" id="A0A2P5ESI1"/>
<dbReference type="PANTHER" id="PTHR24093">
    <property type="entry name" value="CATION TRANSPORTING ATPASE"/>
    <property type="match status" value="1"/>
</dbReference>
<feature type="domain" description="Cation-transporting P-type ATPase C-terminal" evidence="11">
    <location>
        <begin position="860"/>
        <end position="1032"/>
    </location>
</feature>
<evidence type="ECO:0000256" key="8">
    <source>
        <dbReference type="SAM" id="MobiDB-lite"/>
    </source>
</evidence>
<dbReference type="Gene3D" id="3.40.50.1000">
    <property type="entry name" value="HAD superfamily/HAD-like"/>
    <property type="match status" value="1"/>
</dbReference>
<feature type="transmembrane region" description="Helical" evidence="9">
    <location>
        <begin position="943"/>
        <end position="964"/>
    </location>
</feature>
<evidence type="ECO:0000256" key="4">
    <source>
        <dbReference type="ARBA" id="ARBA00022837"/>
    </source>
</evidence>
<dbReference type="InterPro" id="IPR023299">
    <property type="entry name" value="ATPase_P-typ_cyto_dom_N"/>
</dbReference>
<dbReference type="Gene3D" id="2.70.150.10">
    <property type="entry name" value="Calcium-transporting ATPase, cytoplasmic transduction domain A"/>
    <property type="match status" value="1"/>
</dbReference>
<feature type="transmembrane region" description="Helical" evidence="9">
    <location>
        <begin position="976"/>
        <end position="998"/>
    </location>
</feature>
<dbReference type="InterPro" id="IPR023214">
    <property type="entry name" value="HAD_sf"/>
</dbReference>
<dbReference type="GO" id="GO:0005388">
    <property type="term" value="F:P-type calcium transporter activity"/>
    <property type="evidence" value="ECO:0007669"/>
    <property type="project" value="TreeGrafter"/>
</dbReference>
<feature type="transmembrane region" description="Helical" evidence="9">
    <location>
        <begin position="220"/>
        <end position="239"/>
    </location>
</feature>
<dbReference type="STRING" id="63057.A0A2P5ESI1"/>
<evidence type="ECO:0000256" key="9">
    <source>
        <dbReference type="SAM" id="Phobius"/>
    </source>
</evidence>
<dbReference type="InterPro" id="IPR006068">
    <property type="entry name" value="ATPase_P-typ_cation-transptr_C"/>
</dbReference>
<evidence type="ECO:0000256" key="3">
    <source>
        <dbReference type="ARBA" id="ARBA00022723"/>
    </source>
</evidence>
<evidence type="ECO:0000256" key="1">
    <source>
        <dbReference type="ARBA" id="ARBA00004370"/>
    </source>
</evidence>
<dbReference type="InterPro" id="IPR059000">
    <property type="entry name" value="ATPase_P-type_domA"/>
</dbReference>
<keyword evidence="4" id="KW-0106">Calcium</keyword>
<keyword evidence="5" id="KW-0460">Magnesium</keyword>
<gene>
    <name evidence="12" type="ORF">TorRG33x02_156960</name>
</gene>
<dbReference type="Proteomes" id="UP000237000">
    <property type="component" value="Unassembled WGS sequence"/>
</dbReference>
<comment type="subcellular location">
    <subcellularLocation>
        <location evidence="1">Membrane</location>
    </subcellularLocation>
</comment>
<organism evidence="12 13">
    <name type="scientific">Trema orientale</name>
    <name type="common">Charcoal tree</name>
    <name type="synonym">Celtis orientalis</name>
    <dbReference type="NCBI Taxonomy" id="63057"/>
    <lineage>
        <taxon>Eukaryota</taxon>
        <taxon>Viridiplantae</taxon>
        <taxon>Streptophyta</taxon>
        <taxon>Embryophyta</taxon>
        <taxon>Tracheophyta</taxon>
        <taxon>Spermatophyta</taxon>
        <taxon>Magnoliopsida</taxon>
        <taxon>eudicotyledons</taxon>
        <taxon>Gunneridae</taxon>
        <taxon>Pentapetalae</taxon>
        <taxon>rosids</taxon>
        <taxon>fabids</taxon>
        <taxon>Rosales</taxon>
        <taxon>Cannabaceae</taxon>
        <taxon>Trema</taxon>
    </lineage>
</organism>
<proteinExistence type="predicted"/>
<evidence type="ECO:0000259" key="11">
    <source>
        <dbReference type="Pfam" id="PF00689"/>
    </source>
</evidence>
<feature type="transmembrane region" description="Helical" evidence="9">
    <location>
        <begin position="373"/>
        <end position="391"/>
    </location>
</feature>
<feature type="transmembrane region" description="Helical" evidence="9">
    <location>
        <begin position="867"/>
        <end position="888"/>
    </location>
</feature>
<keyword evidence="2 9" id="KW-0812">Transmembrane</keyword>
<dbReference type="Pfam" id="PF00122">
    <property type="entry name" value="E1-E2_ATPase"/>
    <property type="match status" value="1"/>
</dbReference>
<feature type="transmembrane region" description="Helical" evidence="9">
    <location>
        <begin position="179"/>
        <end position="208"/>
    </location>
</feature>
<comment type="caution">
    <text evidence="12">The sequence shown here is derived from an EMBL/GenBank/DDBJ whole genome shotgun (WGS) entry which is preliminary data.</text>
</comment>
<keyword evidence="3" id="KW-0479">Metal-binding</keyword>
<dbReference type="GO" id="GO:0046872">
    <property type="term" value="F:metal ion binding"/>
    <property type="evidence" value="ECO:0007669"/>
    <property type="project" value="UniProtKB-KW"/>
</dbReference>
<dbReference type="Gene3D" id="1.20.1110.10">
    <property type="entry name" value="Calcium-transporting ATPase, transmembrane domain"/>
    <property type="match status" value="3"/>
</dbReference>
<feature type="region of interest" description="Disordered" evidence="8">
    <location>
        <begin position="60"/>
        <end position="83"/>
    </location>
</feature>
<dbReference type="EMBL" id="JXTC01000105">
    <property type="protein sequence ID" value="PON88482.1"/>
    <property type="molecule type" value="Genomic_DNA"/>
</dbReference>
<evidence type="ECO:0000256" key="2">
    <source>
        <dbReference type="ARBA" id="ARBA00022692"/>
    </source>
</evidence>
<evidence type="ECO:0000256" key="7">
    <source>
        <dbReference type="ARBA" id="ARBA00023136"/>
    </source>
</evidence>
<protein>
    <submittedName>
        <fullName evidence="12">P-type ATPase, subfamily IIA, SERCA-type</fullName>
    </submittedName>
</protein>
<dbReference type="OrthoDB" id="1422951at2759"/>
<name>A0A2P5ESI1_TREOI</name>
<feature type="transmembrane region" description="Helical" evidence="9">
    <location>
        <begin position="909"/>
        <end position="931"/>
    </location>
</feature>
<keyword evidence="13" id="KW-1185">Reference proteome</keyword>
<evidence type="ECO:0000256" key="6">
    <source>
        <dbReference type="ARBA" id="ARBA00022989"/>
    </source>
</evidence>